<accession>A0A2N7W486</accession>
<evidence type="ECO:0000259" key="5">
    <source>
        <dbReference type="Pfam" id="PF00127"/>
    </source>
</evidence>
<keyword evidence="2" id="KW-0479">Metal-binding</keyword>
<dbReference type="InterPro" id="IPR008972">
    <property type="entry name" value="Cupredoxin"/>
</dbReference>
<evidence type="ECO:0000313" key="7">
    <source>
        <dbReference type="EMBL" id="PMS24221.1"/>
    </source>
</evidence>
<evidence type="ECO:0000313" key="6">
    <source>
        <dbReference type="EMBL" id="CAB3741945.1"/>
    </source>
</evidence>
<dbReference type="Gene3D" id="2.60.40.420">
    <property type="entry name" value="Cupredoxins - blue copper proteins"/>
    <property type="match status" value="1"/>
</dbReference>
<keyword evidence="3" id="KW-0574">Periplasm</keyword>
<feature type="domain" description="Blue (type 1) copper" evidence="5">
    <location>
        <begin position="53"/>
        <end position="136"/>
    </location>
</feature>
<dbReference type="PROSITE" id="PS00079">
    <property type="entry name" value="MULTICOPPER_OXIDASE1"/>
    <property type="match status" value="1"/>
</dbReference>
<dbReference type="PANTHER" id="PTHR38439:SF3">
    <property type="entry name" value="COPPER-RESISTANT CUPROPROTEIN COPI"/>
    <property type="match status" value="1"/>
</dbReference>
<protein>
    <recommendedName>
        <fullName evidence="5">Blue (type 1) copper domain-containing protein</fullName>
    </recommendedName>
</protein>
<dbReference type="InterPro" id="IPR033138">
    <property type="entry name" value="Cu_oxidase_CS"/>
</dbReference>
<gene>
    <name evidence="7" type="ORF">C0Z16_31320</name>
    <name evidence="6" type="ORF">LMG27174_06812</name>
</gene>
<sequence>MRDAYRIAVFAAAAALGTLPTVGRAQRTVEVTLLSNSIELDTHRVRSGRVTLDVTNSADNKMMHELVVLKTDIADSALPVRNAHVLEQKLRKIGEVEDVAPGKSKRVTFRLTSGRYVLICNKPGHYAAGMRTVLVVAP</sequence>
<dbReference type="InterPro" id="IPR000923">
    <property type="entry name" value="BlueCu_1"/>
</dbReference>
<name>A0A2N7W486_9BURK</name>
<reference evidence="6 9" key="2">
    <citation type="submission" date="2020-04" db="EMBL/GenBank/DDBJ databases">
        <authorList>
            <person name="De Canck E."/>
        </authorList>
    </citation>
    <scope>NUCLEOTIDE SEQUENCE [LARGE SCALE GENOMIC DNA]</scope>
    <source>
        <strain evidence="6 9">LMG 27174</strain>
    </source>
</reference>
<evidence type="ECO:0000256" key="3">
    <source>
        <dbReference type="ARBA" id="ARBA00022764"/>
    </source>
</evidence>
<dbReference type="EMBL" id="CADIJZ010000049">
    <property type="protein sequence ID" value="CAB3741945.1"/>
    <property type="molecule type" value="Genomic_DNA"/>
</dbReference>
<evidence type="ECO:0000256" key="1">
    <source>
        <dbReference type="ARBA" id="ARBA00004418"/>
    </source>
</evidence>
<dbReference type="SUPFAM" id="SSF49503">
    <property type="entry name" value="Cupredoxins"/>
    <property type="match status" value="1"/>
</dbReference>
<dbReference type="Proteomes" id="UP000235659">
    <property type="component" value="Unassembled WGS sequence"/>
</dbReference>
<dbReference type="AlphaFoldDB" id="A0A2N7W486"/>
<evidence type="ECO:0000256" key="4">
    <source>
        <dbReference type="ARBA" id="ARBA00023008"/>
    </source>
</evidence>
<evidence type="ECO:0000313" key="9">
    <source>
        <dbReference type="Proteomes" id="UP000494205"/>
    </source>
</evidence>
<dbReference type="Pfam" id="PF00127">
    <property type="entry name" value="Copper-bind"/>
    <property type="match status" value="1"/>
</dbReference>
<organism evidence="6 9">
    <name type="scientific">Paraburkholderia rhynchosiae</name>
    <dbReference type="NCBI Taxonomy" id="487049"/>
    <lineage>
        <taxon>Bacteria</taxon>
        <taxon>Pseudomonadati</taxon>
        <taxon>Pseudomonadota</taxon>
        <taxon>Betaproteobacteria</taxon>
        <taxon>Burkholderiales</taxon>
        <taxon>Burkholderiaceae</taxon>
        <taxon>Paraburkholderia</taxon>
    </lineage>
</organism>
<dbReference type="GO" id="GO:0005507">
    <property type="term" value="F:copper ion binding"/>
    <property type="evidence" value="ECO:0007669"/>
    <property type="project" value="InterPro"/>
</dbReference>
<dbReference type="GO" id="GO:0042597">
    <property type="term" value="C:periplasmic space"/>
    <property type="evidence" value="ECO:0007669"/>
    <property type="project" value="UniProtKB-SubCell"/>
</dbReference>
<reference evidence="7 8" key="1">
    <citation type="submission" date="2018-01" db="EMBL/GenBank/DDBJ databases">
        <title>Whole genome analyses suggest that Burkholderia sensu lato contains two further novel genera in the rhizoxinica-symbiotica group Mycetohabitans gen. nov., and Trinickia gen. nov.: implications for the evolution of diazotrophy and nodulation in the Burkholderiaceae.</title>
        <authorList>
            <person name="Estrada-de los Santos P."/>
            <person name="Palmer M."/>
            <person name="Chavez-Ramirez B."/>
            <person name="Beukes C."/>
            <person name="Steenkamp E.T."/>
            <person name="Hirsch A.M."/>
            <person name="Manyaka P."/>
            <person name="Maluk M."/>
            <person name="Lafos M."/>
            <person name="Crook M."/>
            <person name="Gross E."/>
            <person name="Simon M.F."/>
            <person name="Bueno dos Reis Junior F."/>
            <person name="Poole P.S."/>
            <person name="Venter S.N."/>
            <person name="James E.K."/>
        </authorList>
    </citation>
    <scope>NUCLEOTIDE SEQUENCE [LARGE SCALE GENOMIC DNA]</scope>
    <source>
        <strain evidence="7 8">WSM 3937</strain>
    </source>
</reference>
<dbReference type="InterPro" id="IPR050845">
    <property type="entry name" value="Cu-binding_ET"/>
</dbReference>
<proteinExistence type="predicted"/>
<evidence type="ECO:0000313" key="8">
    <source>
        <dbReference type="Proteomes" id="UP000235659"/>
    </source>
</evidence>
<dbReference type="PANTHER" id="PTHR38439">
    <property type="entry name" value="AURACYANIN-B"/>
    <property type="match status" value="1"/>
</dbReference>
<dbReference type="Proteomes" id="UP000494205">
    <property type="component" value="Unassembled WGS sequence"/>
</dbReference>
<dbReference type="EMBL" id="PNXY01000036">
    <property type="protein sequence ID" value="PMS24221.1"/>
    <property type="molecule type" value="Genomic_DNA"/>
</dbReference>
<evidence type="ECO:0000256" key="2">
    <source>
        <dbReference type="ARBA" id="ARBA00022723"/>
    </source>
</evidence>
<keyword evidence="4" id="KW-0186">Copper</keyword>
<dbReference type="GO" id="GO:0009055">
    <property type="term" value="F:electron transfer activity"/>
    <property type="evidence" value="ECO:0007669"/>
    <property type="project" value="InterPro"/>
</dbReference>
<comment type="subcellular location">
    <subcellularLocation>
        <location evidence="1">Periplasm</location>
    </subcellularLocation>
</comment>
<keyword evidence="8" id="KW-1185">Reference proteome</keyword>
<dbReference type="OrthoDB" id="7431902at2"/>